<dbReference type="GO" id="GO:0033314">
    <property type="term" value="P:mitotic DNA replication checkpoint signaling"/>
    <property type="evidence" value="ECO:0007669"/>
    <property type="project" value="TreeGrafter"/>
</dbReference>
<dbReference type="Pfam" id="PF04005">
    <property type="entry name" value="Hus1"/>
    <property type="match status" value="1"/>
</dbReference>
<keyword evidence="6" id="KW-1185">Reference proteome</keyword>
<dbReference type="GO" id="GO:0006289">
    <property type="term" value="P:nucleotide-excision repair"/>
    <property type="evidence" value="ECO:0007669"/>
    <property type="project" value="TreeGrafter"/>
</dbReference>
<evidence type="ECO:0000256" key="3">
    <source>
        <dbReference type="ARBA" id="ARBA00023242"/>
    </source>
</evidence>
<dbReference type="PANTHER" id="PTHR12900">
    <property type="entry name" value="MITOTIC AND DNA DAMAGE CHECKPOINT PROTEIN HUS1"/>
    <property type="match status" value="1"/>
</dbReference>
<dbReference type="Proteomes" id="UP000726737">
    <property type="component" value="Unassembled WGS sequence"/>
</dbReference>
<reference evidence="5" key="1">
    <citation type="journal article" date="2020" name="Fungal Divers.">
        <title>Resolving the Mortierellaceae phylogeny through synthesis of multi-gene phylogenetics and phylogenomics.</title>
        <authorList>
            <person name="Vandepol N."/>
            <person name="Liber J."/>
            <person name="Desiro A."/>
            <person name="Na H."/>
            <person name="Kennedy M."/>
            <person name="Barry K."/>
            <person name="Grigoriev I.V."/>
            <person name="Miller A.N."/>
            <person name="O'Donnell K."/>
            <person name="Stajich J.E."/>
            <person name="Bonito G."/>
        </authorList>
    </citation>
    <scope>NUCLEOTIDE SEQUENCE</scope>
    <source>
        <strain evidence="5">KOD948</strain>
    </source>
</reference>
<evidence type="ECO:0000256" key="2">
    <source>
        <dbReference type="ARBA" id="ARBA00005563"/>
    </source>
</evidence>
<dbReference type="GO" id="GO:0000724">
    <property type="term" value="P:double-strand break repair via homologous recombination"/>
    <property type="evidence" value="ECO:0007669"/>
    <property type="project" value="TreeGrafter"/>
</dbReference>
<dbReference type="GO" id="GO:0035861">
    <property type="term" value="C:site of double-strand break"/>
    <property type="evidence" value="ECO:0007669"/>
    <property type="project" value="TreeGrafter"/>
</dbReference>
<dbReference type="EMBL" id="JAAAJA010000234">
    <property type="protein sequence ID" value="KAG0258064.1"/>
    <property type="molecule type" value="Genomic_DNA"/>
</dbReference>
<evidence type="ECO:0000256" key="4">
    <source>
        <dbReference type="PIRNR" id="PIRNR011312"/>
    </source>
</evidence>
<evidence type="ECO:0000313" key="5">
    <source>
        <dbReference type="EMBL" id="KAG0258064.1"/>
    </source>
</evidence>
<comment type="caution">
    <text evidence="5">The sequence shown here is derived from an EMBL/GenBank/DDBJ whole genome shotgun (WGS) entry which is preliminary data.</text>
</comment>
<organism evidence="5 6">
    <name type="scientific">Mortierella polycephala</name>
    <dbReference type="NCBI Taxonomy" id="41804"/>
    <lineage>
        <taxon>Eukaryota</taxon>
        <taxon>Fungi</taxon>
        <taxon>Fungi incertae sedis</taxon>
        <taxon>Mucoromycota</taxon>
        <taxon>Mortierellomycotina</taxon>
        <taxon>Mortierellomycetes</taxon>
        <taxon>Mortierellales</taxon>
        <taxon>Mortierellaceae</taxon>
        <taxon>Mortierella</taxon>
    </lineage>
</organism>
<dbReference type="InterPro" id="IPR016580">
    <property type="entry name" value="HUS1"/>
</dbReference>
<keyword evidence="3" id="KW-0539">Nucleus</keyword>
<accession>A0A9P6Q0U5</accession>
<evidence type="ECO:0000256" key="1">
    <source>
        <dbReference type="ARBA" id="ARBA00004123"/>
    </source>
</evidence>
<dbReference type="InterPro" id="IPR007150">
    <property type="entry name" value="HUS1/Mec3"/>
</dbReference>
<dbReference type="GO" id="GO:0031573">
    <property type="term" value="P:mitotic intra-S DNA damage checkpoint signaling"/>
    <property type="evidence" value="ECO:0007669"/>
    <property type="project" value="TreeGrafter"/>
</dbReference>
<dbReference type="PANTHER" id="PTHR12900:SF0">
    <property type="entry name" value="CHECKPOINT PROTEIN"/>
    <property type="match status" value="1"/>
</dbReference>
<comment type="similarity">
    <text evidence="2 4">Belongs to the HUS1 family.</text>
</comment>
<dbReference type="PIRSF" id="PIRSF011312">
    <property type="entry name" value="Cell_cycle_HUS1"/>
    <property type="match status" value="1"/>
</dbReference>
<dbReference type="GO" id="GO:0030896">
    <property type="term" value="C:checkpoint clamp complex"/>
    <property type="evidence" value="ECO:0007669"/>
    <property type="project" value="InterPro"/>
</dbReference>
<dbReference type="Gene3D" id="3.70.10.10">
    <property type="match status" value="1"/>
</dbReference>
<gene>
    <name evidence="5" type="ORF">BG011_003547</name>
</gene>
<dbReference type="AlphaFoldDB" id="A0A9P6Q0U5"/>
<dbReference type="OrthoDB" id="337750at2759"/>
<protein>
    <recommendedName>
        <fullName evidence="4">Checkpoint protein</fullName>
    </recommendedName>
</protein>
<proteinExistence type="inferred from homology"/>
<evidence type="ECO:0000313" key="6">
    <source>
        <dbReference type="Proteomes" id="UP000726737"/>
    </source>
</evidence>
<comment type="subcellular location">
    <subcellularLocation>
        <location evidence="1">Nucleus</location>
    </subcellularLocation>
</comment>
<dbReference type="GO" id="GO:0000723">
    <property type="term" value="P:telomere maintenance"/>
    <property type="evidence" value="ECO:0007669"/>
    <property type="project" value="TreeGrafter"/>
</dbReference>
<name>A0A9P6Q0U5_9FUNG</name>
<sequence length="328" mass="36781">MRLRAKIQRNLLFFKLAQAVERIGRSCFIKFTREYVAFGAQSGLGDDPVGGVGAVQCWSRIGKEMLFHEYKVESNANNEIYLEMKVEDLLLAMRTSANASAVMMRMTGRSADAYLTFVITTEDHMGNLRPITQNVPIVKIMSADGASNTTVFSEPEVPDPELHIMLPQLDRLRNIASSYRSVADYVVISANLVGEMVLTTSDGVSQFANPLGTSDTGSSFLSTRYSPAEKAHVETRFSNLHIPKLSEDDTMHIENEHPHLTRLRTRPKEFVSAMVRVTDLQKVLQSQYVKPTNVVCCLVPNYAIIFYVYLKDVDTHNATLTYFIPENA</sequence>
<dbReference type="GO" id="GO:0044778">
    <property type="term" value="P:meiotic DNA integrity checkpoint signaling"/>
    <property type="evidence" value="ECO:0007669"/>
    <property type="project" value="TreeGrafter"/>
</dbReference>
<dbReference type="GO" id="GO:0005730">
    <property type="term" value="C:nucleolus"/>
    <property type="evidence" value="ECO:0007669"/>
    <property type="project" value="InterPro"/>
</dbReference>